<protein>
    <submittedName>
        <fullName evidence="2">Uncharacterized protein</fullName>
    </submittedName>
</protein>
<evidence type="ECO:0000313" key="2">
    <source>
        <dbReference type="EMBL" id="KAF2760893.1"/>
    </source>
</evidence>
<proteinExistence type="predicted"/>
<keyword evidence="1" id="KW-0472">Membrane</keyword>
<dbReference type="GeneID" id="54484464"/>
<evidence type="ECO:0000313" key="3">
    <source>
        <dbReference type="Proteomes" id="UP000799437"/>
    </source>
</evidence>
<evidence type="ECO:0000256" key="1">
    <source>
        <dbReference type="SAM" id="Phobius"/>
    </source>
</evidence>
<keyword evidence="1" id="KW-0812">Transmembrane</keyword>
<reference evidence="2" key="1">
    <citation type="journal article" date="2020" name="Stud. Mycol.">
        <title>101 Dothideomycetes genomes: a test case for predicting lifestyles and emergence of pathogens.</title>
        <authorList>
            <person name="Haridas S."/>
            <person name="Albert R."/>
            <person name="Binder M."/>
            <person name="Bloem J."/>
            <person name="Labutti K."/>
            <person name="Salamov A."/>
            <person name="Andreopoulos B."/>
            <person name="Baker S."/>
            <person name="Barry K."/>
            <person name="Bills G."/>
            <person name="Bluhm B."/>
            <person name="Cannon C."/>
            <person name="Castanera R."/>
            <person name="Culley D."/>
            <person name="Daum C."/>
            <person name="Ezra D."/>
            <person name="Gonzalez J."/>
            <person name="Henrissat B."/>
            <person name="Kuo A."/>
            <person name="Liang C."/>
            <person name="Lipzen A."/>
            <person name="Lutzoni F."/>
            <person name="Magnuson J."/>
            <person name="Mondo S."/>
            <person name="Nolan M."/>
            <person name="Ohm R."/>
            <person name="Pangilinan J."/>
            <person name="Park H.-J."/>
            <person name="Ramirez L."/>
            <person name="Alfaro M."/>
            <person name="Sun H."/>
            <person name="Tritt A."/>
            <person name="Yoshinaga Y."/>
            <person name="Zwiers L.-H."/>
            <person name="Turgeon B."/>
            <person name="Goodwin S."/>
            <person name="Spatafora J."/>
            <person name="Crous P."/>
            <person name="Grigoriev I."/>
        </authorList>
    </citation>
    <scope>NUCLEOTIDE SEQUENCE</scope>
    <source>
        <strain evidence="2">CBS 121739</strain>
    </source>
</reference>
<dbReference type="RefSeq" id="XP_033603344.1">
    <property type="nucleotide sequence ID" value="XM_033743410.1"/>
</dbReference>
<dbReference type="EMBL" id="ML996567">
    <property type="protein sequence ID" value="KAF2760893.1"/>
    <property type="molecule type" value="Genomic_DNA"/>
</dbReference>
<gene>
    <name evidence="2" type="ORF">EJ05DRAFT_473485</name>
</gene>
<organism evidence="2 3">
    <name type="scientific">Pseudovirgaria hyperparasitica</name>
    <dbReference type="NCBI Taxonomy" id="470096"/>
    <lineage>
        <taxon>Eukaryota</taxon>
        <taxon>Fungi</taxon>
        <taxon>Dikarya</taxon>
        <taxon>Ascomycota</taxon>
        <taxon>Pezizomycotina</taxon>
        <taxon>Dothideomycetes</taxon>
        <taxon>Dothideomycetes incertae sedis</taxon>
        <taxon>Acrospermales</taxon>
        <taxon>Acrospermaceae</taxon>
        <taxon>Pseudovirgaria</taxon>
    </lineage>
</organism>
<feature type="transmembrane region" description="Helical" evidence="1">
    <location>
        <begin position="162"/>
        <end position="180"/>
    </location>
</feature>
<keyword evidence="1" id="KW-1133">Transmembrane helix</keyword>
<dbReference type="AlphaFoldDB" id="A0A6A6WDV6"/>
<keyword evidence="3" id="KW-1185">Reference proteome</keyword>
<dbReference type="Proteomes" id="UP000799437">
    <property type="component" value="Unassembled WGS sequence"/>
</dbReference>
<accession>A0A6A6WDV6</accession>
<feature type="transmembrane region" description="Helical" evidence="1">
    <location>
        <begin position="659"/>
        <end position="679"/>
    </location>
</feature>
<sequence length="750" mass="82697">MSSQSNGHQIPLLPLEQVEDTYTNSLLQSSYSDDVSLKHSKDLGPYAPVIGRLPRWEVTVHVFAICATVSVVWPSFKEQYWQDIGHWSPELQNNIMKGLQVVSKLHEIIMVASLGHIVLHYTRRLLVGTRGVPLGLLGPSYVAGSPSTLFRRSFWRCFRGKHLLFTLLLMSTSILVLFLGPSSAATMIPSLDWYSAEGALPKDPEVYFMDISNLTTAAEQIWPQKLSTTQLSPYQRRSCQPESNVMEALLGPICPFSGIYSIILWFGAWKLSGAQDVLVVKDWSNNAQRLVIGEVLPSVQDGNDVAKGAIATAIPEFLLTAISGYWEYLSRRKLGKLDHIKMPQLRFDDDIALYQPLVHVSCTMTHLSPDLGNVTFPNLVGSPWGDANPDFGRVSLDVGASTWQSISRVNTTFDWYKDPNTTAQSSLLALSKVPVTDVHENGTTFQSLAIVPCSIDARWAASGIRYQPWNSSIVSSNVSNNAFLGSEVFTKPPRASSKRVRERYGISDRPIDLQLDWAQMLNFNTSMIDGENQLNATTMSQLLSIGLNELNNYTIFQMPSTTDNDSDGVIKETVARLLGFVVADSISRTIHSGMALAVSVNDGNDTSEVFDTLRAPAQNSTRDFTTLFRSRPNAAVLKLRFAVDRYGYGYSLRSTSTRAAIACLFLFSILVLAHSLYMFASRARATLVYCRSWGDIGELVALAASSAPSSVAYGSGSGMSYGETGRNVVSRIRMADSTHDEPQFVLESSV</sequence>
<dbReference type="OrthoDB" id="5342924at2759"/>
<name>A0A6A6WDV6_9PEZI</name>